<feature type="region of interest" description="Disordered" evidence="1">
    <location>
        <begin position="374"/>
        <end position="400"/>
    </location>
</feature>
<name>A0A6J4UCN7_9BACT</name>
<feature type="compositionally biased region" description="Basic residues" evidence="1">
    <location>
        <begin position="48"/>
        <end position="64"/>
    </location>
</feature>
<feature type="non-terminal residue" evidence="2">
    <location>
        <position position="400"/>
    </location>
</feature>
<proteinExistence type="predicted"/>
<feature type="compositionally biased region" description="Low complexity" evidence="1">
    <location>
        <begin position="206"/>
        <end position="216"/>
    </location>
</feature>
<feature type="compositionally biased region" description="Basic and acidic residues" evidence="1">
    <location>
        <begin position="65"/>
        <end position="74"/>
    </location>
</feature>
<feature type="region of interest" description="Disordered" evidence="1">
    <location>
        <begin position="173"/>
        <end position="227"/>
    </location>
</feature>
<feature type="non-terminal residue" evidence="2">
    <location>
        <position position="1"/>
    </location>
</feature>
<feature type="region of interest" description="Disordered" evidence="1">
    <location>
        <begin position="1"/>
        <end position="85"/>
    </location>
</feature>
<organism evidence="2">
    <name type="scientific">uncultured Thermomicrobiales bacterium</name>
    <dbReference type="NCBI Taxonomy" id="1645740"/>
    <lineage>
        <taxon>Bacteria</taxon>
        <taxon>Pseudomonadati</taxon>
        <taxon>Thermomicrobiota</taxon>
        <taxon>Thermomicrobia</taxon>
        <taxon>Thermomicrobiales</taxon>
        <taxon>environmental samples</taxon>
    </lineage>
</organism>
<sequence>ASARPTIRPTSPLPRRAPRLRRTRLRQRRLHGAAAGSQRRARSGSGAARRRAVGAVLRRHRRPADRRPLRRSDRPAPALGFREQRRRPDAARLEFGRGLRRPARRAVRRRVVLRCREPVRQRARRRPRAAPWDPVDDRPPRRVQRRRGGRRDVDGRGVGRRRWVPHGLRRCRRHHARSGRCRRPVADPAARGRGAGHERRRDPGRVARAAAPAGRATGRRPGGGRALRRRGAGEFQFDLPARSARERPAVGRVGHRGRPPGDAGWPADRVGRVAPLWRAAGCCRGRGRGGGRGGGRARHASHRGRHRRPVAGWVLPLAGGADRVLAGGPGRAGAGRGGGLVGHGRRARLVGRRPVADRPVGVVVVVAPGADARGRHLARHRGDRAAAPGGRRNGTRPTRL</sequence>
<feature type="compositionally biased region" description="Low complexity" evidence="1">
    <location>
        <begin position="32"/>
        <end position="47"/>
    </location>
</feature>
<dbReference type="AlphaFoldDB" id="A0A6J4UCN7"/>
<accession>A0A6J4UCN7</accession>
<feature type="compositionally biased region" description="Low complexity" evidence="1">
    <location>
        <begin position="385"/>
        <end position="400"/>
    </location>
</feature>
<protein>
    <submittedName>
        <fullName evidence="2">Uncharacterized protein</fullName>
    </submittedName>
</protein>
<evidence type="ECO:0000256" key="1">
    <source>
        <dbReference type="SAM" id="MobiDB-lite"/>
    </source>
</evidence>
<reference evidence="2" key="1">
    <citation type="submission" date="2020-02" db="EMBL/GenBank/DDBJ databases">
        <authorList>
            <person name="Meier V. D."/>
        </authorList>
    </citation>
    <scope>NUCLEOTIDE SEQUENCE</scope>
    <source>
        <strain evidence="2">AVDCRST_MAG73</strain>
    </source>
</reference>
<feature type="region of interest" description="Disordered" evidence="1">
    <location>
        <begin position="287"/>
        <end position="306"/>
    </location>
</feature>
<gene>
    <name evidence="2" type="ORF">AVDCRST_MAG73-2299</name>
</gene>
<feature type="compositionally biased region" description="Basic residues" evidence="1">
    <location>
        <begin position="16"/>
        <end position="31"/>
    </location>
</feature>
<feature type="region of interest" description="Disordered" evidence="1">
    <location>
        <begin position="120"/>
        <end position="159"/>
    </location>
</feature>
<dbReference type="EMBL" id="CADCWE010000147">
    <property type="protein sequence ID" value="CAA9544751.1"/>
    <property type="molecule type" value="Genomic_DNA"/>
</dbReference>
<evidence type="ECO:0000313" key="2">
    <source>
        <dbReference type="EMBL" id="CAA9544751.1"/>
    </source>
</evidence>
<feature type="compositionally biased region" description="Basic residues" evidence="1">
    <location>
        <begin position="173"/>
        <end position="183"/>
    </location>
</feature>
<feature type="compositionally biased region" description="Basic and acidic residues" evidence="1">
    <location>
        <begin position="195"/>
        <end position="205"/>
    </location>
</feature>